<organism evidence="2 3">
    <name type="scientific">Gryllus longicercus</name>
    <dbReference type="NCBI Taxonomy" id="2509291"/>
    <lineage>
        <taxon>Eukaryota</taxon>
        <taxon>Metazoa</taxon>
        <taxon>Ecdysozoa</taxon>
        <taxon>Arthropoda</taxon>
        <taxon>Hexapoda</taxon>
        <taxon>Insecta</taxon>
        <taxon>Pterygota</taxon>
        <taxon>Neoptera</taxon>
        <taxon>Polyneoptera</taxon>
        <taxon>Orthoptera</taxon>
        <taxon>Ensifera</taxon>
        <taxon>Gryllidea</taxon>
        <taxon>Grylloidea</taxon>
        <taxon>Gryllidae</taxon>
        <taxon>Gryllinae</taxon>
        <taxon>Gryllus</taxon>
    </lineage>
</organism>
<feature type="compositionally biased region" description="Acidic residues" evidence="1">
    <location>
        <begin position="336"/>
        <end position="345"/>
    </location>
</feature>
<accession>A0AAN9Z7Q1</accession>
<keyword evidence="3" id="KW-1185">Reference proteome</keyword>
<protein>
    <submittedName>
        <fullName evidence="2">Uncharacterized protein</fullName>
    </submittedName>
</protein>
<feature type="compositionally biased region" description="Polar residues" evidence="1">
    <location>
        <begin position="346"/>
        <end position="373"/>
    </location>
</feature>
<comment type="caution">
    <text evidence="2">The sequence shown here is derived from an EMBL/GenBank/DDBJ whole genome shotgun (WGS) entry which is preliminary data.</text>
</comment>
<feature type="compositionally biased region" description="Basic and acidic residues" evidence="1">
    <location>
        <begin position="39"/>
        <end position="60"/>
    </location>
</feature>
<gene>
    <name evidence="2" type="ORF">R5R35_005622</name>
</gene>
<name>A0AAN9Z7Q1_9ORTH</name>
<evidence type="ECO:0000256" key="1">
    <source>
        <dbReference type="SAM" id="MobiDB-lite"/>
    </source>
</evidence>
<feature type="compositionally biased region" description="Basic and acidic residues" evidence="1">
    <location>
        <begin position="325"/>
        <end position="335"/>
    </location>
</feature>
<feature type="region of interest" description="Disordered" evidence="1">
    <location>
        <begin position="29"/>
        <end position="60"/>
    </location>
</feature>
<sequence length="878" mass="99827">MCAENRSSKPFTAPILKWQLINEESDDEHCFQAGLNQRKQNDDGDTHPNEHDSDSTLSRDEFSTDVIPASFSNLNVIKDHIDIPQTAHKPNKEFLEEVESISSDLTDSLIISPKPNSANNSQENEFQNQKPVSQERSRCSGKRNQAISPIFFHKRKKIDKSQEFSYDQPIKQNCNIYANIDALVRKLKHTDKLSLKDRKRATSKMRRALTDIRNETESMLQGMTPVPNKMHIKMQLMRSQKLCDHLIALYEDYPSNSQKMLLEEVCQVRETIQCELEGILELMNYSEISAKRLIHKGNNTASSESDTTGTYPMSSELTKQLLTKQKGEERHHGENEEYTPPEDQVDTTFSNSFKPTKQNTQNDFGKNMSAKSSSNEIIDLSISPLDVENETDIQLNTNASKKKNKTYRKSSQLKKRVHFKLQPDIFQNMSTNNLSALRHTQFQNKNSGSANIDPNSPPKDSPGTASNEIFTQPKDFYSQTKNKNVSEIPLSNSQNPFNYSVEIPENCFNVESEQIFSFPLQENSSKLSPSKSQRSVNRSNIKEISDNFNRSQEPAYILIEENDNQNVALSSPIKSFLYCGNKNQDLQNLHTALNSQSHEDSHNTCQTSSFNNSQTSQTAPVSKICDKNRMLKSNIFREYTQTVPQSSTLKQSHLSEVPTSKALETSRVNSMKPFHESVKSQHSGTKFKQSSNLDNATLHCPEPMAEKEQQRSNFSSACVIQKSSHTSQHLTPTSTPTQDTSYNAVNYFNFPSSPCNLPHSQDLLFSNFSGEIKIPVTDAQICSEHLPTTHQHCHTRMSQIQRIHKPTPSQKPTSTSFKSLKQKETWVHVIPPKLPWQLGETLPESHMPDFPTLPCSLLEALNEFKKFKIPKLPWEDDK</sequence>
<dbReference type="Proteomes" id="UP001378592">
    <property type="component" value="Unassembled WGS sequence"/>
</dbReference>
<reference evidence="2 3" key="1">
    <citation type="submission" date="2024-03" db="EMBL/GenBank/DDBJ databases">
        <title>The genome assembly and annotation of the cricket Gryllus longicercus Weissman &amp; Gray.</title>
        <authorList>
            <person name="Szrajer S."/>
            <person name="Gray D."/>
            <person name="Ylla G."/>
        </authorList>
    </citation>
    <scope>NUCLEOTIDE SEQUENCE [LARGE SCALE GENOMIC DNA]</scope>
    <source>
        <strain evidence="2">DAG 2021-001</strain>
        <tissue evidence="2">Whole body minus gut</tissue>
    </source>
</reference>
<dbReference type="EMBL" id="JAZDUA010000163">
    <property type="protein sequence ID" value="KAK7865902.1"/>
    <property type="molecule type" value="Genomic_DNA"/>
</dbReference>
<feature type="compositionally biased region" description="Polar residues" evidence="1">
    <location>
        <begin position="114"/>
        <end position="132"/>
    </location>
</feature>
<feature type="region of interest" description="Disordered" evidence="1">
    <location>
        <begin position="108"/>
        <end position="140"/>
    </location>
</feature>
<dbReference type="AlphaFoldDB" id="A0AAN9Z7Q1"/>
<evidence type="ECO:0000313" key="3">
    <source>
        <dbReference type="Proteomes" id="UP001378592"/>
    </source>
</evidence>
<feature type="compositionally biased region" description="Polar residues" evidence="1">
    <location>
        <begin position="444"/>
        <end position="454"/>
    </location>
</feature>
<proteinExistence type="predicted"/>
<feature type="region of interest" description="Disordered" evidence="1">
    <location>
        <begin position="322"/>
        <end position="373"/>
    </location>
</feature>
<evidence type="ECO:0000313" key="2">
    <source>
        <dbReference type="EMBL" id="KAK7865902.1"/>
    </source>
</evidence>
<feature type="region of interest" description="Disordered" evidence="1">
    <location>
        <begin position="444"/>
        <end position="469"/>
    </location>
</feature>